<evidence type="ECO:0000313" key="1">
    <source>
        <dbReference type="EMBL" id="CAE6707404.1"/>
    </source>
</evidence>
<evidence type="ECO:0000313" key="2">
    <source>
        <dbReference type="Proteomes" id="UP000675880"/>
    </source>
</evidence>
<organism evidence="1 2">
    <name type="scientific">Nitrospira defluvii</name>
    <dbReference type="NCBI Taxonomy" id="330214"/>
    <lineage>
        <taxon>Bacteria</taxon>
        <taxon>Pseudomonadati</taxon>
        <taxon>Nitrospirota</taxon>
        <taxon>Nitrospiria</taxon>
        <taxon>Nitrospirales</taxon>
        <taxon>Nitrospiraceae</taxon>
        <taxon>Nitrospira</taxon>
    </lineage>
</organism>
<comment type="caution">
    <text evidence="1">The sequence shown here is derived from an EMBL/GenBank/DDBJ whole genome shotgun (WGS) entry which is preliminary data.</text>
</comment>
<dbReference type="EMBL" id="CAJNBJ010000001">
    <property type="protein sequence ID" value="CAE6707404.1"/>
    <property type="molecule type" value="Genomic_DNA"/>
</dbReference>
<keyword evidence="2" id="KW-1185">Reference proteome</keyword>
<gene>
    <name evidence="1" type="ORF">NSPZN2_11045</name>
</gene>
<reference evidence="1 2" key="1">
    <citation type="submission" date="2021-02" db="EMBL/GenBank/DDBJ databases">
        <authorList>
            <person name="Han P."/>
        </authorList>
    </citation>
    <scope>NUCLEOTIDE SEQUENCE [LARGE SCALE GENOMIC DNA]</scope>
    <source>
        <strain evidence="1">Candidatus Nitrospira sp. ZN2</strain>
    </source>
</reference>
<name>A0ABM8QNW6_9BACT</name>
<proteinExistence type="predicted"/>
<accession>A0ABM8QNW6</accession>
<sequence length="52" mass="6176">MISLLHRHNPPSVAQRLRLVFRTERSTAPRHTFLDREFLLHVEQRRRDGAGT</sequence>
<dbReference type="Proteomes" id="UP000675880">
    <property type="component" value="Unassembled WGS sequence"/>
</dbReference>
<protein>
    <submittedName>
        <fullName evidence="1">Uncharacterized protein</fullName>
    </submittedName>
</protein>